<reference evidence="6 7" key="1">
    <citation type="submission" date="2017-03" db="EMBL/GenBank/DDBJ databases">
        <authorList>
            <person name="Afonso C.L."/>
            <person name="Miller P.J."/>
            <person name="Scott M.A."/>
            <person name="Spackman E."/>
            <person name="Goraichik I."/>
            <person name="Dimitrov K.M."/>
            <person name="Suarez D.L."/>
            <person name="Swayne D.E."/>
        </authorList>
    </citation>
    <scope>NUCLEOTIDE SEQUENCE [LARGE SCALE GENOMIC DNA]</scope>
    <source>
        <strain evidence="6 7">CECT 7691</strain>
    </source>
</reference>
<evidence type="ECO:0000259" key="4">
    <source>
        <dbReference type="Pfam" id="PF00534"/>
    </source>
</evidence>
<dbReference type="EMBL" id="FWFR01000001">
    <property type="protein sequence ID" value="SLN23569.1"/>
    <property type="molecule type" value="Genomic_DNA"/>
</dbReference>
<organism evidence="6 7">
    <name type="scientific">Oceanibacterium hippocampi</name>
    <dbReference type="NCBI Taxonomy" id="745714"/>
    <lineage>
        <taxon>Bacteria</taxon>
        <taxon>Pseudomonadati</taxon>
        <taxon>Pseudomonadota</taxon>
        <taxon>Alphaproteobacteria</taxon>
        <taxon>Sneathiellales</taxon>
        <taxon>Sneathiellaceae</taxon>
        <taxon>Oceanibacterium</taxon>
    </lineage>
</organism>
<dbReference type="AlphaFoldDB" id="A0A1Y5RRI3"/>
<accession>A0A1Y5RRI3</accession>
<sequence length="395" mass="42173">MENEPQSSTGQSAGKRRAPTVLQVVPALDAAGGGVERGTVEIARALAAGGWRAIVASAGGEMAYQIERAGGEHVTLPVDSKQPWTMWRNVARLADLAAARQVDLIHARSRAPAWSARQAARQVKAPFVTTVHAPYPANSGLKRLYNGIMGKGDRVIAISDFVADYARTALHVPAENLATIHRGVDTGYFNPAAVSAERLFALARRWRLPDGLPTVLMPGRLTRLKGHHVLIEALSSLQGMDILTLIVGGDQGRRQYREELEAAIRSHGLEGSVRLLDACNDMPAAYMLADVVVSPSTVPEGFGRVAAEAQAMGRPVIASNHGGARETVLEGETGWLVRPGDAADLAAALSVAITLSAGERAAVAERARRHVAENFTVERMCARTLEVYASLIWPS</sequence>
<evidence type="ECO:0000256" key="2">
    <source>
        <dbReference type="ARBA" id="ARBA00022676"/>
    </source>
</evidence>
<keyword evidence="7" id="KW-1185">Reference proteome</keyword>
<dbReference type="InterPro" id="IPR028098">
    <property type="entry name" value="Glyco_trans_4-like_N"/>
</dbReference>
<evidence type="ECO:0000256" key="3">
    <source>
        <dbReference type="ARBA" id="ARBA00022679"/>
    </source>
</evidence>
<dbReference type="EC" id="2.4.-.-" evidence="6"/>
<evidence type="ECO:0000313" key="6">
    <source>
        <dbReference type="EMBL" id="SLN23569.1"/>
    </source>
</evidence>
<evidence type="ECO:0000256" key="1">
    <source>
        <dbReference type="ARBA" id="ARBA00009481"/>
    </source>
</evidence>
<dbReference type="RefSeq" id="WP_085881965.1">
    <property type="nucleotide sequence ID" value="NZ_FWFR01000001.1"/>
</dbReference>
<dbReference type="PANTHER" id="PTHR12526:SF640">
    <property type="entry name" value="COLANIC ACID BIOSYNTHESIS GLYCOSYLTRANSFERASE WCAL-RELATED"/>
    <property type="match status" value="1"/>
</dbReference>
<dbReference type="InParanoid" id="A0A1Y5RRI3"/>
<keyword evidence="6" id="KW-0167">Capsid protein</keyword>
<protein>
    <submittedName>
        <fullName evidence="6">Spore coat protein SA</fullName>
        <ecNumber evidence="6">2.4.-.-</ecNumber>
    </submittedName>
</protein>
<keyword evidence="2 6" id="KW-0328">Glycosyltransferase</keyword>
<dbReference type="Pfam" id="PF13439">
    <property type="entry name" value="Glyco_transf_4"/>
    <property type="match status" value="1"/>
</dbReference>
<dbReference type="OrthoDB" id="5147801at2"/>
<keyword evidence="6" id="KW-0946">Virion</keyword>
<dbReference type="CDD" id="cd03819">
    <property type="entry name" value="GT4_WavL-like"/>
    <property type="match status" value="1"/>
</dbReference>
<dbReference type="GO" id="GO:0016757">
    <property type="term" value="F:glycosyltransferase activity"/>
    <property type="evidence" value="ECO:0007669"/>
    <property type="project" value="UniProtKB-KW"/>
</dbReference>
<feature type="domain" description="Glycosyl transferase family 1" evidence="4">
    <location>
        <begin position="205"/>
        <end position="369"/>
    </location>
</feature>
<dbReference type="PANTHER" id="PTHR12526">
    <property type="entry name" value="GLYCOSYLTRANSFERASE"/>
    <property type="match status" value="1"/>
</dbReference>
<dbReference type="SUPFAM" id="SSF53756">
    <property type="entry name" value="UDP-Glycosyltransferase/glycogen phosphorylase"/>
    <property type="match status" value="1"/>
</dbReference>
<proteinExistence type="inferred from homology"/>
<keyword evidence="3 6" id="KW-0808">Transferase</keyword>
<dbReference type="InterPro" id="IPR001296">
    <property type="entry name" value="Glyco_trans_1"/>
</dbReference>
<feature type="domain" description="Glycosyltransferase subfamily 4-like N-terminal" evidence="5">
    <location>
        <begin position="33"/>
        <end position="186"/>
    </location>
</feature>
<evidence type="ECO:0000313" key="7">
    <source>
        <dbReference type="Proteomes" id="UP000193200"/>
    </source>
</evidence>
<dbReference type="Proteomes" id="UP000193200">
    <property type="component" value="Unassembled WGS sequence"/>
</dbReference>
<comment type="similarity">
    <text evidence="1">Belongs to the glycosyltransferase group 1 family. Glycosyltransferase 4 subfamily.</text>
</comment>
<dbReference type="Gene3D" id="3.40.50.2000">
    <property type="entry name" value="Glycogen Phosphorylase B"/>
    <property type="match status" value="2"/>
</dbReference>
<name>A0A1Y5RRI3_9PROT</name>
<evidence type="ECO:0000259" key="5">
    <source>
        <dbReference type="Pfam" id="PF13439"/>
    </source>
</evidence>
<gene>
    <name evidence="6" type="primary">cotSA</name>
    <name evidence="6" type="ORF">OCH7691_00645</name>
</gene>
<dbReference type="Pfam" id="PF00534">
    <property type="entry name" value="Glycos_transf_1"/>
    <property type="match status" value="1"/>
</dbReference>